<dbReference type="Proteomes" id="UP000593576">
    <property type="component" value="Unassembled WGS sequence"/>
</dbReference>
<evidence type="ECO:0000313" key="3">
    <source>
        <dbReference type="Proteomes" id="UP000593576"/>
    </source>
</evidence>
<dbReference type="AlphaFoldDB" id="A0A7J9KSE4"/>
<protein>
    <recommendedName>
        <fullName evidence="1">RNase H type-1 domain-containing protein</fullName>
    </recommendedName>
</protein>
<sequence>MAMDLSEYLDRSNREYLELQRPELTGFIRGYIQEISLSQVPISSSRTMVKELWRPPNSGIIKLNFDASFKCDPKTSVVVVLARNDKGQIMGVCTYLYEGVADGFIAEARASERALLFAIEMGFRRILLEGDSLPSPPIPLVVERATKKVRNKLSNENDKKDLSDDEFDVLNSNGIELLEVVVDLDKPLKSWVGIDGTPQANEYEGLPIIYYEC</sequence>
<comment type="caution">
    <text evidence="2">The sequence shown here is derived from an EMBL/GenBank/DDBJ whole genome shotgun (WGS) entry which is preliminary data.</text>
</comment>
<dbReference type="EMBL" id="JABFAF010000002">
    <property type="protein sequence ID" value="MBA0849266.1"/>
    <property type="molecule type" value="Genomic_DNA"/>
</dbReference>
<dbReference type="InterPro" id="IPR052929">
    <property type="entry name" value="RNase_H-like_EbsB-rel"/>
</dbReference>
<reference evidence="2 3" key="1">
    <citation type="journal article" date="2019" name="Genome Biol. Evol.">
        <title>Insights into the evolution of the New World diploid cottons (Gossypium, subgenus Houzingenia) based on genome sequencing.</title>
        <authorList>
            <person name="Grover C.E."/>
            <person name="Arick M.A. 2nd"/>
            <person name="Thrash A."/>
            <person name="Conover J.L."/>
            <person name="Sanders W.S."/>
            <person name="Peterson D.G."/>
            <person name="Frelichowski J.E."/>
            <person name="Scheffler J.A."/>
            <person name="Scheffler B.E."/>
            <person name="Wendel J.F."/>
        </authorList>
    </citation>
    <scope>NUCLEOTIDE SEQUENCE [LARGE SCALE GENOMIC DNA]</scope>
    <source>
        <strain evidence="2">1</strain>
        <tissue evidence="2">Leaf</tissue>
    </source>
</reference>
<accession>A0A7J9KSE4</accession>
<feature type="non-terminal residue" evidence="2">
    <location>
        <position position="213"/>
    </location>
</feature>
<dbReference type="Pfam" id="PF13456">
    <property type="entry name" value="RVT_3"/>
    <property type="match status" value="1"/>
</dbReference>
<dbReference type="PANTHER" id="PTHR47074:SF61">
    <property type="entry name" value="RNASE H TYPE-1 DOMAIN-CONTAINING PROTEIN"/>
    <property type="match status" value="1"/>
</dbReference>
<dbReference type="OrthoDB" id="1002563at2759"/>
<feature type="domain" description="RNase H type-1" evidence="1">
    <location>
        <begin position="64"/>
        <end position="133"/>
    </location>
</feature>
<name>A0A7J9KSE4_GOSSC</name>
<organism evidence="2 3">
    <name type="scientific">Gossypium schwendimanii</name>
    <name type="common">Cotton</name>
    <dbReference type="NCBI Taxonomy" id="34291"/>
    <lineage>
        <taxon>Eukaryota</taxon>
        <taxon>Viridiplantae</taxon>
        <taxon>Streptophyta</taxon>
        <taxon>Embryophyta</taxon>
        <taxon>Tracheophyta</taxon>
        <taxon>Spermatophyta</taxon>
        <taxon>Magnoliopsida</taxon>
        <taxon>eudicotyledons</taxon>
        <taxon>Gunneridae</taxon>
        <taxon>Pentapetalae</taxon>
        <taxon>rosids</taxon>
        <taxon>malvids</taxon>
        <taxon>Malvales</taxon>
        <taxon>Malvaceae</taxon>
        <taxon>Malvoideae</taxon>
        <taxon>Gossypium</taxon>
    </lineage>
</organism>
<dbReference type="GO" id="GO:0003676">
    <property type="term" value="F:nucleic acid binding"/>
    <property type="evidence" value="ECO:0007669"/>
    <property type="project" value="InterPro"/>
</dbReference>
<dbReference type="GO" id="GO:0004523">
    <property type="term" value="F:RNA-DNA hybrid ribonuclease activity"/>
    <property type="evidence" value="ECO:0007669"/>
    <property type="project" value="InterPro"/>
</dbReference>
<dbReference type="PANTHER" id="PTHR47074">
    <property type="entry name" value="BNAC02G40300D PROTEIN"/>
    <property type="match status" value="1"/>
</dbReference>
<evidence type="ECO:0000313" key="2">
    <source>
        <dbReference type="EMBL" id="MBA0849266.1"/>
    </source>
</evidence>
<gene>
    <name evidence="2" type="ORF">Goshw_013622</name>
</gene>
<proteinExistence type="predicted"/>
<evidence type="ECO:0000259" key="1">
    <source>
        <dbReference type="Pfam" id="PF13456"/>
    </source>
</evidence>
<dbReference type="InterPro" id="IPR002156">
    <property type="entry name" value="RNaseH_domain"/>
</dbReference>
<keyword evidence="3" id="KW-1185">Reference proteome</keyword>